<reference evidence="3" key="1">
    <citation type="submission" date="2020-10" db="EMBL/GenBank/DDBJ databases">
        <authorList>
            <person name="Gilroy R."/>
        </authorList>
    </citation>
    <scope>NUCLEOTIDE SEQUENCE</scope>
    <source>
        <strain evidence="3">1370</strain>
    </source>
</reference>
<feature type="transmembrane region" description="Helical" evidence="1">
    <location>
        <begin position="133"/>
        <end position="156"/>
    </location>
</feature>
<feature type="transmembrane region" description="Helical" evidence="1">
    <location>
        <begin position="83"/>
        <end position="102"/>
    </location>
</feature>
<feature type="transmembrane region" description="Helical" evidence="1">
    <location>
        <begin position="52"/>
        <end position="71"/>
    </location>
</feature>
<dbReference type="InterPro" id="IPR046283">
    <property type="entry name" value="DUF6320"/>
</dbReference>
<evidence type="ECO:0000313" key="3">
    <source>
        <dbReference type="EMBL" id="HIV10204.1"/>
    </source>
</evidence>
<reference evidence="3" key="2">
    <citation type="journal article" date="2021" name="PeerJ">
        <title>Extensive microbial diversity within the chicken gut microbiome revealed by metagenomics and culture.</title>
        <authorList>
            <person name="Gilroy R."/>
            <person name="Ravi A."/>
            <person name="Getino M."/>
            <person name="Pursley I."/>
            <person name="Horton D.L."/>
            <person name="Alikhan N.F."/>
            <person name="Baker D."/>
            <person name="Gharbi K."/>
            <person name="Hall N."/>
            <person name="Watson M."/>
            <person name="Adriaenssens E.M."/>
            <person name="Foster-Nyarko E."/>
            <person name="Jarju S."/>
            <person name="Secka A."/>
            <person name="Antonio M."/>
            <person name="Oren A."/>
            <person name="Chaudhuri R.R."/>
            <person name="La Ragione R."/>
            <person name="Hildebrand F."/>
            <person name="Pallen M.J."/>
        </authorList>
    </citation>
    <scope>NUCLEOTIDE SEQUENCE</scope>
    <source>
        <strain evidence="3">1370</strain>
    </source>
</reference>
<organism evidence="3 4">
    <name type="scientific">Candidatus Faeciplasma avium</name>
    <dbReference type="NCBI Taxonomy" id="2840798"/>
    <lineage>
        <taxon>Bacteria</taxon>
        <taxon>Bacillati</taxon>
        <taxon>Bacillota</taxon>
        <taxon>Clostridia</taxon>
        <taxon>Eubacteriales</taxon>
        <taxon>Oscillospiraceae</taxon>
        <taxon>Oscillospiraceae incertae sedis</taxon>
        <taxon>Candidatus Faeciplasma</taxon>
    </lineage>
</organism>
<evidence type="ECO:0000256" key="1">
    <source>
        <dbReference type="SAM" id="Phobius"/>
    </source>
</evidence>
<protein>
    <recommendedName>
        <fullName evidence="2">Zinc-ribbon domain-containing protein</fullName>
    </recommendedName>
</protein>
<keyword evidence="1" id="KW-1133">Transmembrane helix</keyword>
<dbReference type="InterPro" id="IPR026870">
    <property type="entry name" value="Zinc_ribbon_dom"/>
</dbReference>
<feature type="transmembrane region" description="Helical" evidence="1">
    <location>
        <begin position="193"/>
        <end position="217"/>
    </location>
</feature>
<sequence length="230" mass="25684">MYCIKCGVELGDSEKSCPLCGTPVFHPDIKREEGERLYPEYIQTDKKYNRRAMLIILTAVFALTAMIPTLLDIRLCGGISWSGYVIGGLGIFYVSLVLPYWFKRPNPVIFIPSTFAAVELFLLYISLHTGGGWFLSFGFPVTGILGIIITAVAAMVKYIKKGHFFIFGGMIIALGGYIVLIELFIHVTFGVRFIFWSLYPLICLVTVGALLIVIGSCRPMREALGRKFFI</sequence>
<feature type="transmembrane region" description="Helical" evidence="1">
    <location>
        <begin position="163"/>
        <end position="187"/>
    </location>
</feature>
<accession>A0A9D1NNY4</accession>
<gene>
    <name evidence="3" type="ORF">IAD28_00705</name>
</gene>
<dbReference type="AlphaFoldDB" id="A0A9D1NNY4"/>
<proteinExistence type="predicted"/>
<evidence type="ECO:0000313" key="4">
    <source>
        <dbReference type="Proteomes" id="UP000823960"/>
    </source>
</evidence>
<evidence type="ECO:0000259" key="2">
    <source>
        <dbReference type="Pfam" id="PF13240"/>
    </source>
</evidence>
<dbReference type="EMBL" id="DVOL01000009">
    <property type="protein sequence ID" value="HIV10204.1"/>
    <property type="molecule type" value="Genomic_DNA"/>
</dbReference>
<keyword evidence="1" id="KW-0812">Transmembrane</keyword>
<keyword evidence="1" id="KW-0472">Membrane</keyword>
<comment type="caution">
    <text evidence="3">The sequence shown here is derived from an EMBL/GenBank/DDBJ whole genome shotgun (WGS) entry which is preliminary data.</text>
</comment>
<feature type="transmembrane region" description="Helical" evidence="1">
    <location>
        <begin position="109"/>
        <end position="127"/>
    </location>
</feature>
<dbReference type="Proteomes" id="UP000823960">
    <property type="component" value="Unassembled WGS sequence"/>
</dbReference>
<dbReference type="Pfam" id="PF19845">
    <property type="entry name" value="DUF6320"/>
    <property type="match status" value="1"/>
</dbReference>
<dbReference type="Pfam" id="PF13240">
    <property type="entry name" value="Zn_Ribbon_1"/>
    <property type="match status" value="1"/>
</dbReference>
<name>A0A9D1NNY4_9FIRM</name>
<feature type="domain" description="Zinc-ribbon" evidence="2">
    <location>
        <begin position="2"/>
        <end position="24"/>
    </location>
</feature>